<accession>A0A1M7TV82</accession>
<reference evidence="3 4" key="1">
    <citation type="submission" date="2016-12" db="EMBL/GenBank/DDBJ databases">
        <authorList>
            <person name="Song W.-J."/>
            <person name="Kurnit D.M."/>
        </authorList>
    </citation>
    <scope>NUCLEOTIDE SEQUENCE [LARGE SCALE GENOMIC DNA]</scope>
    <source>
        <strain evidence="3 4">CGMCC 1.10808</strain>
    </source>
</reference>
<proteinExistence type="predicted"/>
<evidence type="ECO:0000256" key="1">
    <source>
        <dbReference type="SAM" id="Phobius"/>
    </source>
</evidence>
<keyword evidence="1" id="KW-0812">Transmembrane</keyword>
<name>A0A1M7TV82_9RHOB</name>
<evidence type="ECO:0000313" key="3">
    <source>
        <dbReference type="EMBL" id="SHN74637.1"/>
    </source>
</evidence>
<evidence type="ECO:0000313" key="4">
    <source>
        <dbReference type="Proteomes" id="UP000184066"/>
    </source>
</evidence>
<keyword evidence="4" id="KW-1185">Reference proteome</keyword>
<dbReference type="STRING" id="1189325.SAMN04488119_101504"/>
<keyword evidence="1" id="KW-0472">Membrane</keyword>
<evidence type="ECO:0000256" key="2">
    <source>
        <dbReference type="SAM" id="SignalP"/>
    </source>
</evidence>
<keyword evidence="2" id="KW-0732">Signal</keyword>
<protein>
    <recommendedName>
        <fullName evidence="5">DUF3429 domain-containing protein</fullName>
    </recommendedName>
</protein>
<dbReference type="Proteomes" id="UP000184066">
    <property type="component" value="Unassembled WGS sequence"/>
</dbReference>
<dbReference type="EMBL" id="FRDL01000010">
    <property type="protein sequence ID" value="SHN74637.1"/>
    <property type="molecule type" value="Genomic_DNA"/>
</dbReference>
<dbReference type="InterPro" id="IPR021836">
    <property type="entry name" value="DUF3429"/>
</dbReference>
<organism evidence="3 4">
    <name type="scientific">Oceanicella actignis</name>
    <dbReference type="NCBI Taxonomy" id="1189325"/>
    <lineage>
        <taxon>Bacteria</taxon>
        <taxon>Pseudomonadati</taxon>
        <taxon>Pseudomonadota</taxon>
        <taxon>Alphaproteobacteria</taxon>
        <taxon>Rhodobacterales</taxon>
        <taxon>Paracoccaceae</taxon>
        <taxon>Oceanicella</taxon>
    </lineage>
</organism>
<keyword evidence="1" id="KW-1133">Transmembrane helix</keyword>
<dbReference type="AlphaFoldDB" id="A0A1M7TV82"/>
<evidence type="ECO:0008006" key="5">
    <source>
        <dbReference type="Google" id="ProtNLM"/>
    </source>
</evidence>
<dbReference type="Pfam" id="PF11911">
    <property type="entry name" value="DUF3429"/>
    <property type="match status" value="1"/>
</dbReference>
<feature type="transmembrane region" description="Helical" evidence="1">
    <location>
        <begin position="42"/>
        <end position="59"/>
    </location>
</feature>
<feature type="transmembrane region" description="Helical" evidence="1">
    <location>
        <begin position="122"/>
        <end position="140"/>
    </location>
</feature>
<dbReference type="RefSeq" id="WP_072748155.1">
    <property type="nucleotide sequence ID" value="NZ_FOHL01000001.1"/>
</dbReference>
<feature type="signal peptide" evidence="2">
    <location>
        <begin position="1"/>
        <end position="24"/>
    </location>
</feature>
<gene>
    <name evidence="3" type="ORF">SAMN05216200_11084</name>
</gene>
<sequence>MSPARAAALLGAAGLGPFWGFALAAHVAAASPAAGTALRAELAWGATILAFMAGARWAMALAAGAGAARLAAFALASLPAFGAPFMPTPAGLGLLAAAFVALLAVELAPASRAEAPPWYPALRIRLTSGVLAALGVAALAA</sequence>
<feature type="chain" id="PRO_5009929536" description="DUF3429 domain-containing protein" evidence="2">
    <location>
        <begin position="25"/>
        <end position="141"/>
    </location>
</feature>